<accession>A0A2M4C9E3</accession>
<sequence length="99" mass="10270">MRKLLPSVSSFLSSAVAIGCDSPFRGRISASSLLLTVSPSKIDFRLAGLWPNVFGAPSAAGGVVASFSSCSPESPAGTAGGCVWKNSWYLSVISWFVLV</sequence>
<proteinExistence type="predicted"/>
<reference evidence="1" key="1">
    <citation type="submission" date="2018-01" db="EMBL/GenBank/DDBJ databases">
        <title>An insight into the sialome of Amazonian anophelines.</title>
        <authorList>
            <person name="Ribeiro J.M."/>
            <person name="Scarpassa V."/>
            <person name="Calvo E."/>
        </authorList>
    </citation>
    <scope>NUCLEOTIDE SEQUENCE</scope>
    <source>
        <tissue evidence="1">Salivary glands</tissue>
    </source>
</reference>
<organism evidence="1">
    <name type="scientific">Anopheles marajoara</name>
    <dbReference type="NCBI Taxonomy" id="58244"/>
    <lineage>
        <taxon>Eukaryota</taxon>
        <taxon>Metazoa</taxon>
        <taxon>Ecdysozoa</taxon>
        <taxon>Arthropoda</taxon>
        <taxon>Hexapoda</taxon>
        <taxon>Insecta</taxon>
        <taxon>Pterygota</taxon>
        <taxon>Neoptera</taxon>
        <taxon>Endopterygota</taxon>
        <taxon>Diptera</taxon>
        <taxon>Nematocera</taxon>
        <taxon>Culicoidea</taxon>
        <taxon>Culicidae</taxon>
        <taxon>Anophelinae</taxon>
        <taxon>Anopheles</taxon>
    </lineage>
</organism>
<name>A0A2M4C9E3_9DIPT</name>
<protein>
    <submittedName>
        <fullName evidence="1">Putative secreted protein</fullName>
    </submittedName>
</protein>
<evidence type="ECO:0000313" key="1">
    <source>
        <dbReference type="EMBL" id="MBW61761.1"/>
    </source>
</evidence>
<dbReference type="PROSITE" id="PS51257">
    <property type="entry name" value="PROKAR_LIPOPROTEIN"/>
    <property type="match status" value="1"/>
</dbReference>
<dbReference type="EMBL" id="GGFJ01012620">
    <property type="protein sequence ID" value="MBW61761.1"/>
    <property type="molecule type" value="Transcribed_RNA"/>
</dbReference>
<dbReference type="AlphaFoldDB" id="A0A2M4C9E3"/>